<gene>
    <name evidence="2" type="ORF">Bealeia1_00939</name>
</gene>
<dbReference type="GO" id="GO:0008237">
    <property type="term" value="F:metallopeptidase activity"/>
    <property type="evidence" value="ECO:0007669"/>
    <property type="project" value="UniProtKB-KW"/>
</dbReference>
<keyword evidence="2" id="KW-0482">Metalloprotease</keyword>
<keyword evidence="2" id="KW-0378">Hydrolase</keyword>
<accession>A0ABZ2C2S5</accession>
<dbReference type="EMBL" id="CP133270">
    <property type="protein sequence ID" value="WVX66754.1"/>
    <property type="molecule type" value="Genomic_DNA"/>
</dbReference>
<keyword evidence="3" id="KW-1185">Reference proteome</keyword>
<evidence type="ECO:0000313" key="2">
    <source>
        <dbReference type="EMBL" id="WVX66754.1"/>
    </source>
</evidence>
<keyword evidence="1" id="KW-0732">Signal</keyword>
<protein>
    <submittedName>
        <fullName evidence="2">Zn-dependent metalloprotease</fullName>
    </submittedName>
</protein>
<keyword evidence="2" id="KW-0645">Protease</keyword>
<organism evidence="2 3">
    <name type="scientific">Candidatus Bealeia paramacronuclearis</name>
    <dbReference type="NCBI Taxonomy" id="1921001"/>
    <lineage>
        <taxon>Bacteria</taxon>
        <taxon>Pseudomonadati</taxon>
        <taxon>Pseudomonadota</taxon>
        <taxon>Alphaproteobacteria</taxon>
        <taxon>Holosporales</taxon>
        <taxon>Holosporaceae</taxon>
        <taxon>Candidatus Bealeia</taxon>
    </lineage>
</organism>
<feature type="signal peptide" evidence="1">
    <location>
        <begin position="1"/>
        <end position="24"/>
    </location>
</feature>
<dbReference type="PROSITE" id="PS51257">
    <property type="entry name" value="PROKAR_LIPOPROTEIN"/>
    <property type="match status" value="1"/>
</dbReference>
<reference evidence="2 3" key="1">
    <citation type="journal article" date="2024" name="Environ. Microbiol.">
        <title>Novel evolutionary insights on the interactions of the Holosporales (Alphaproteobacteria) with eukaryotic hosts from comparative genomics.</title>
        <authorList>
            <person name="Giovannini M."/>
            <person name="Petroni G."/>
            <person name="Castelli M."/>
        </authorList>
    </citation>
    <scope>NUCLEOTIDE SEQUENCE [LARGE SCALE GENOMIC DNA]</scope>
    <source>
        <strain evidence="2 3">US_Bl 15I1</strain>
    </source>
</reference>
<name>A0ABZ2C2S5_9PROT</name>
<dbReference type="Proteomes" id="UP001330434">
    <property type="component" value="Chromosome"/>
</dbReference>
<feature type="chain" id="PRO_5046095773" evidence="1">
    <location>
        <begin position="25"/>
        <end position="128"/>
    </location>
</feature>
<dbReference type="RefSeq" id="WP_331255578.1">
    <property type="nucleotide sequence ID" value="NZ_CP133270.1"/>
</dbReference>
<proteinExistence type="predicted"/>
<sequence length="128" mass="13866">MKIKNRSFFFLLTATTVLSCQASASIVHVINTTGDTVRVFFRGEHSPNQHTEVLPAKTASVFAIEKTTISHKPVFQAIGASCYGGGPDWKLVNTHCGTLHKDKNYVVQIEESGIGGLKTICTELATSI</sequence>
<evidence type="ECO:0000313" key="3">
    <source>
        <dbReference type="Proteomes" id="UP001330434"/>
    </source>
</evidence>
<evidence type="ECO:0000256" key="1">
    <source>
        <dbReference type="SAM" id="SignalP"/>
    </source>
</evidence>